<dbReference type="PANTHER" id="PTHR38788:SF3">
    <property type="entry name" value="CLR5 DOMAIN-CONTAINING PROTEIN"/>
    <property type="match status" value="1"/>
</dbReference>
<keyword evidence="3" id="KW-1185">Reference proteome</keyword>
<evidence type="ECO:0000259" key="1">
    <source>
        <dbReference type="Pfam" id="PF14420"/>
    </source>
</evidence>
<dbReference type="OrthoDB" id="5308957at2759"/>
<dbReference type="Pfam" id="PF14420">
    <property type="entry name" value="Clr5"/>
    <property type="match status" value="1"/>
</dbReference>
<protein>
    <recommendedName>
        <fullName evidence="1">Clr5 domain-containing protein</fullName>
    </recommendedName>
</protein>
<feature type="domain" description="Clr5" evidence="1">
    <location>
        <begin position="29"/>
        <end position="79"/>
    </location>
</feature>
<name>A0A1W2TGL5_ROSNE</name>
<dbReference type="PANTHER" id="PTHR38788">
    <property type="entry name" value="CLR5 DOMAIN-CONTAINING PROTEIN"/>
    <property type="match status" value="1"/>
</dbReference>
<dbReference type="Proteomes" id="UP000054516">
    <property type="component" value="Unassembled WGS sequence"/>
</dbReference>
<reference evidence="2" key="1">
    <citation type="submission" date="2016-03" db="EMBL/GenBank/DDBJ databases">
        <title>Draft genome sequence of Rosellinia necatrix.</title>
        <authorList>
            <person name="Kanematsu S."/>
        </authorList>
    </citation>
    <scope>NUCLEOTIDE SEQUENCE [LARGE SCALE GENOMIC DNA]</scope>
    <source>
        <strain evidence="2">W97</strain>
    </source>
</reference>
<evidence type="ECO:0000313" key="3">
    <source>
        <dbReference type="Proteomes" id="UP000054516"/>
    </source>
</evidence>
<dbReference type="AlphaFoldDB" id="A0A1W2TGL5"/>
<accession>A0A1W2TGL5</accession>
<proteinExistence type="predicted"/>
<sequence>MPSHAMSIDNLCNDYAQEDYSRHPNWATPDDWDAHQETIRRLYLDEKRPLKDVVQIMETDYGFRATAKMYKTRLAKWKMLKNRPRGSGH</sequence>
<evidence type="ECO:0000313" key="2">
    <source>
        <dbReference type="EMBL" id="GAP87244.1"/>
    </source>
</evidence>
<dbReference type="InterPro" id="IPR025676">
    <property type="entry name" value="Clr5_dom"/>
</dbReference>
<dbReference type="EMBL" id="DF977468">
    <property type="protein sequence ID" value="GAP87244.1"/>
    <property type="molecule type" value="Genomic_DNA"/>
</dbReference>
<gene>
    <name evidence="2" type="ORF">SAMD00023353_2300110</name>
</gene>
<organism evidence="2">
    <name type="scientific">Rosellinia necatrix</name>
    <name type="common">White root-rot fungus</name>
    <dbReference type="NCBI Taxonomy" id="77044"/>
    <lineage>
        <taxon>Eukaryota</taxon>
        <taxon>Fungi</taxon>
        <taxon>Dikarya</taxon>
        <taxon>Ascomycota</taxon>
        <taxon>Pezizomycotina</taxon>
        <taxon>Sordariomycetes</taxon>
        <taxon>Xylariomycetidae</taxon>
        <taxon>Xylariales</taxon>
        <taxon>Xylariaceae</taxon>
        <taxon>Rosellinia</taxon>
    </lineage>
</organism>